<evidence type="ECO:0000256" key="3">
    <source>
        <dbReference type="ARBA" id="ARBA00023015"/>
    </source>
</evidence>
<evidence type="ECO:0000256" key="2">
    <source>
        <dbReference type="ARBA" id="ARBA00022737"/>
    </source>
</evidence>
<evidence type="ECO:0000259" key="8">
    <source>
        <dbReference type="SMART" id="SM00717"/>
    </source>
</evidence>
<dbReference type="Proteomes" id="UP001161247">
    <property type="component" value="Chromosome 1"/>
</dbReference>
<evidence type="ECO:0000256" key="6">
    <source>
        <dbReference type="ARBA" id="ARBA00023242"/>
    </source>
</evidence>
<dbReference type="GO" id="GO:0003677">
    <property type="term" value="F:DNA binding"/>
    <property type="evidence" value="ECO:0007669"/>
    <property type="project" value="UniProtKB-KW"/>
</dbReference>
<feature type="compositionally biased region" description="Low complexity" evidence="7">
    <location>
        <begin position="387"/>
        <end position="401"/>
    </location>
</feature>
<protein>
    <submittedName>
        <fullName evidence="9">OLC1v1022660C1</fullName>
    </submittedName>
</protein>
<keyword evidence="3" id="KW-0805">Transcription regulation</keyword>
<feature type="region of interest" description="Disordered" evidence="7">
    <location>
        <begin position="870"/>
        <end position="895"/>
    </location>
</feature>
<keyword evidence="10" id="KW-1185">Reference proteome</keyword>
<keyword evidence="5" id="KW-0804">Transcription</keyword>
<feature type="domain" description="Myb-like" evidence="8">
    <location>
        <begin position="74"/>
        <end position="124"/>
    </location>
</feature>
<reference evidence="9" key="1">
    <citation type="submission" date="2023-03" db="EMBL/GenBank/DDBJ databases">
        <authorList>
            <person name="Julca I."/>
        </authorList>
    </citation>
    <scope>NUCLEOTIDE SEQUENCE</scope>
</reference>
<dbReference type="SMART" id="SM00717">
    <property type="entry name" value="SANT"/>
    <property type="match status" value="2"/>
</dbReference>
<evidence type="ECO:0000256" key="7">
    <source>
        <dbReference type="SAM" id="MobiDB-lite"/>
    </source>
</evidence>
<feature type="compositionally biased region" description="Polar residues" evidence="7">
    <location>
        <begin position="368"/>
        <end position="386"/>
    </location>
</feature>
<dbReference type="AlphaFoldDB" id="A0AAV1BZR9"/>
<feature type="compositionally biased region" description="Polar residues" evidence="7">
    <location>
        <begin position="872"/>
        <end position="881"/>
    </location>
</feature>
<dbReference type="EMBL" id="OX459118">
    <property type="protein sequence ID" value="CAI9088353.1"/>
    <property type="molecule type" value="Genomic_DNA"/>
</dbReference>
<sequence length="1001" mass="111814">MTQIGDVYNWEAGRSSPETISCGSVFDSLEFEYKNWARMPGEDQNTEAHDRDFGGYGGGFAGEEYEGGAEPMMKKGPWTAEEDERLKKCVEEHGVGNWITIEKCSGLGRTSKSCRLRWTNHLRPHLKKGSFTREEERLLVKLHKIYGNKWSYIASKLPGRTDNEVKNFWHGRVRRCRRKFQPIYPENIEDNESCRNGFDSHGKNHFNDGYHSSIPMEHSESGLLFYSITSQYSSHDATFKQQQNVVNNLSPSFAFTSPEAQFFSQNQRPVSSPHSLPSSQLPSPTYYTAQLPPSPISLPSHNCCHSIQQFRSTEVSDTTSQNPFVSIQEHPLSSQQSASRTAGAITFAPLRPPPILSSMAGRLKRSRSTFNPQSSPSTITQFSGPEQGSQISASGSSITSQKMNVASQIPQTFTQLHSPKLLKSVEQPLTSFEKLQNSSMPSDVCSSNLNSLTTHPGSCLHKSQSAPSFVFPEARDSFLFEPPSVQTPTSAYRPIPEMKNNLQGTDVGILDAQSQEAKAKADILSQKSLEEQYVDQSLSLKRDLAGKMLENETFQENVFHHSSKPGGNCGENTRMSNNRDLVNQRSGKKSSHKKCLKFGGFEGKISRREGLLSEISKTGVLLVERGKKETVLQGLLDKGSRQGASTSNRSKTEEVLLAEISNRGDPFGQNYITNNFQGEMYNRKHNINQQLEKDLSINDQQYENLACFTQNIEETFFGISSRRSFSLDLQNQKCDQNAFGRASHAVSGRDDLLALGGQDDEFRTLYQKSIHNSEIPFTESSDGRETWKILSDNMAEGCPDTFKCESLSHQAQNGPFIGEDSLANNASLDQQEILHNPTLSLAQCPTIWTSVQLCGEDFFETDLSKEIPSGRSFENNISPDNGSGERFQSENSADRTIPSQELCMSEFVSSTLRSTGAHQLTDSIHCTETGSGQCYEEPTTKEKMEETCDIPAEDMSDFLEFCPTNLPDWYDSNSCENSSILDMIFGLEMSYNQAIDEIEYE</sequence>
<dbReference type="InterPro" id="IPR001005">
    <property type="entry name" value="SANT/Myb"/>
</dbReference>
<organism evidence="9 10">
    <name type="scientific">Oldenlandia corymbosa var. corymbosa</name>
    <dbReference type="NCBI Taxonomy" id="529605"/>
    <lineage>
        <taxon>Eukaryota</taxon>
        <taxon>Viridiplantae</taxon>
        <taxon>Streptophyta</taxon>
        <taxon>Embryophyta</taxon>
        <taxon>Tracheophyta</taxon>
        <taxon>Spermatophyta</taxon>
        <taxon>Magnoliopsida</taxon>
        <taxon>eudicotyledons</taxon>
        <taxon>Gunneridae</taxon>
        <taxon>Pentapetalae</taxon>
        <taxon>asterids</taxon>
        <taxon>lamiids</taxon>
        <taxon>Gentianales</taxon>
        <taxon>Rubiaceae</taxon>
        <taxon>Rubioideae</taxon>
        <taxon>Spermacoceae</taxon>
        <taxon>Hedyotis-Oldenlandia complex</taxon>
        <taxon>Oldenlandia</taxon>
    </lineage>
</organism>
<evidence type="ECO:0000256" key="4">
    <source>
        <dbReference type="ARBA" id="ARBA00023125"/>
    </source>
</evidence>
<gene>
    <name evidence="9" type="ORF">OLC1_LOCUS949</name>
</gene>
<comment type="subcellular location">
    <subcellularLocation>
        <location evidence="1">Nucleus</location>
    </subcellularLocation>
</comment>
<evidence type="ECO:0000256" key="1">
    <source>
        <dbReference type="ARBA" id="ARBA00004123"/>
    </source>
</evidence>
<keyword evidence="6" id="KW-0539">Nucleus</keyword>
<proteinExistence type="predicted"/>
<dbReference type="PANTHER" id="PTHR47995:SF18">
    <property type="entry name" value="TRANSCRIPTION FACTOR MYB65"/>
    <property type="match status" value="1"/>
</dbReference>
<dbReference type="SUPFAM" id="SSF46689">
    <property type="entry name" value="Homeodomain-like"/>
    <property type="match status" value="1"/>
</dbReference>
<accession>A0AAV1BZR9</accession>
<evidence type="ECO:0000313" key="9">
    <source>
        <dbReference type="EMBL" id="CAI9088353.1"/>
    </source>
</evidence>
<evidence type="ECO:0000313" key="10">
    <source>
        <dbReference type="Proteomes" id="UP001161247"/>
    </source>
</evidence>
<name>A0AAV1BZR9_OLDCO</name>
<dbReference type="PANTHER" id="PTHR47995">
    <property type="entry name" value="TRANSCRIPTION FACTOR MYB33-RELATED"/>
    <property type="match status" value="1"/>
</dbReference>
<dbReference type="GO" id="GO:0005634">
    <property type="term" value="C:nucleus"/>
    <property type="evidence" value="ECO:0007669"/>
    <property type="project" value="UniProtKB-SubCell"/>
</dbReference>
<evidence type="ECO:0000256" key="5">
    <source>
        <dbReference type="ARBA" id="ARBA00023163"/>
    </source>
</evidence>
<feature type="domain" description="Myb-like" evidence="8">
    <location>
        <begin position="127"/>
        <end position="175"/>
    </location>
</feature>
<keyword evidence="4" id="KW-0238">DNA-binding</keyword>
<keyword evidence="2" id="KW-0677">Repeat</keyword>
<feature type="region of interest" description="Disordered" evidence="7">
    <location>
        <begin position="363"/>
        <end position="403"/>
    </location>
</feature>
<dbReference type="Gene3D" id="1.10.10.60">
    <property type="entry name" value="Homeodomain-like"/>
    <property type="match status" value="2"/>
</dbReference>
<dbReference type="Pfam" id="PF00249">
    <property type="entry name" value="Myb_DNA-binding"/>
    <property type="match status" value="2"/>
</dbReference>
<dbReference type="CDD" id="cd00167">
    <property type="entry name" value="SANT"/>
    <property type="match status" value="2"/>
</dbReference>
<dbReference type="InterPro" id="IPR009057">
    <property type="entry name" value="Homeodomain-like_sf"/>
</dbReference>